<dbReference type="InterPro" id="IPR014757">
    <property type="entry name" value="Tscrpt_reg_IclR_C"/>
</dbReference>
<dbReference type="STRING" id="583355.Caka_3038"/>
<dbReference type="PROSITE" id="PS51077">
    <property type="entry name" value="HTH_ICLR"/>
    <property type="match status" value="1"/>
</dbReference>
<dbReference type="OrthoDB" id="9791752at2"/>
<dbReference type="PROSITE" id="PS51078">
    <property type="entry name" value="ICLR_ED"/>
    <property type="match status" value="1"/>
</dbReference>
<dbReference type="SUPFAM" id="SSF46785">
    <property type="entry name" value="Winged helix' DNA-binding domain"/>
    <property type="match status" value="1"/>
</dbReference>
<evidence type="ECO:0000256" key="2">
    <source>
        <dbReference type="ARBA" id="ARBA00023125"/>
    </source>
</evidence>
<dbReference type="GO" id="GO:0003677">
    <property type="term" value="F:DNA binding"/>
    <property type="evidence" value="ECO:0007669"/>
    <property type="project" value="UniProtKB-KW"/>
</dbReference>
<keyword evidence="3" id="KW-0804">Transcription</keyword>
<evidence type="ECO:0000259" key="5">
    <source>
        <dbReference type="PROSITE" id="PS51078"/>
    </source>
</evidence>
<keyword evidence="2" id="KW-0238">DNA-binding</keyword>
<keyword evidence="1" id="KW-0805">Transcription regulation</keyword>
<dbReference type="InterPro" id="IPR005471">
    <property type="entry name" value="Tscrpt_reg_IclR_N"/>
</dbReference>
<dbReference type="HOGENOM" id="CLU_062618_6_1_0"/>
<evidence type="ECO:0000313" key="7">
    <source>
        <dbReference type="Proteomes" id="UP000000925"/>
    </source>
</evidence>
<dbReference type="Pfam" id="PF09339">
    <property type="entry name" value="HTH_IclR"/>
    <property type="match status" value="1"/>
</dbReference>
<dbReference type="InterPro" id="IPR036390">
    <property type="entry name" value="WH_DNA-bd_sf"/>
</dbReference>
<dbReference type="eggNOG" id="COG1414">
    <property type="taxonomic scope" value="Bacteria"/>
</dbReference>
<accession>D5EI11</accession>
<name>D5EI11_CORAD</name>
<dbReference type="Proteomes" id="UP000000925">
    <property type="component" value="Chromosome"/>
</dbReference>
<feature type="domain" description="IclR-ED" evidence="5">
    <location>
        <begin position="71"/>
        <end position="254"/>
    </location>
</feature>
<feature type="domain" description="HTH iclR-type" evidence="4">
    <location>
        <begin position="8"/>
        <end position="70"/>
    </location>
</feature>
<dbReference type="PANTHER" id="PTHR30136">
    <property type="entry name" value="HELIX-TURN-HELIX TRANSCRIPTIONAL REGULATOR, ICLR FAMILY"/>
    <property type="match status" value="1"/>
</dbReference>
<dbReference type="EMBL" id="CP001998">
    <property type="protein sequence ID" value="ADE56051.1"/>
    <property type="molecule type" value="Genomic_DNA"/>
</dbReference>
<dbReference type="GO" id="GO:0003700">
    <property type="term" value="F:DNA-binding transcription factor activity"/>
    <property type="evidence" value="ECO:0007669"/>
    <property type="project" value="TreeGrafter"/>
</dbReference>
<proteinExistence type="predicted"/>
<keyword evidence="7" id="KW-1185">Reference proteome</keyword>
<dbReference type="AlphaFoldDB" id="D5EI11"/>
<evidence type="ECO:0000256" key="3">
    <source>
        <dbReference type="ARBA" id="ARBA00023163"/>
    </source>
</evidence>
<dbReference type="SMART" id="SM00346">
    <property type="entry name" value="HTH_ICLR"/>
    <property type="match status" value="1"/>
</dbReference>
<reference evidence="6 7" key="1">
    <citation type="journal article" date="2010" name="Stand. Genomic Sci.">
        <title>Complete genome sequence of Coraliomargarita akajimensis type strain (04OKA010-24).</title>
        <authorList>
            <person name="Mavromatis K."/>
            <person name="Abt B."/>
            <person name="Brambilla E."/>
            <person name="Lapidus A."/>
            <person name="Copeland A."/>
            <person name="Deshpande S."/>
            <person name="Nolan M."/>
            <person name="Lucas S."/>
            <person name="Tice H."/>
            <person name="Cheng J.F."/>
            <person name="Han C."/>
            <person name="Detter J.C."/>
            <person name="Woyke T."/>
            <person name="Goodwin L."/>
            <person name="Pitluck S."/>
            <person name="Held B."/>
            <person name="Brettin T."/>
            <person name="Tapia R."/>
            <person name="Ivanova N."/>
            <person name="Mikhailova N."/>
            <person name="Pati A."/>
            <person name="Liolios K."/>
            <person name="Chen A."/>
            <person name="Palaniappan K."/>
            <person name="Land M."/>
            <person name="Hauser L."/>
            <person name="Chang Y.J."/>
            <person name="Jeffries C.D."/>
            <person name="Rohde M."/>
            <person name="Goker M."/>
            <person name="Bristow J."/>
            <person name="Eisen J.A."/>
            <person name="Markowitz V."/>
            <person name="Hugenholtz P."/>
            <person name="Klenk H.P."/>
            <person name="Kyrpides N.C."/>
        </authorList>
    </citation>
    <scope>NUCLEOTIDE SEQUENCE [LARGE SCALE GENOMIC DNA]</scope>
    <source>
        <strain evidence="7">DSM 45221 / IAM 15411 / JCM 23193 / KCTC 12865</strain>
    </source>
</reference>
<evidence type="ECO:0000313" key="6">
    <source>
        <dbReference type="EMBL" id="ADE56051.1"/>
    </source>
</evidence>
<dbReference type="InterPro" id="IPR029016">
    <property type="entry name" value="GAF-like_dom_sf"/>
</dbReference>
<dbReference type="KEGG" id="caa:Caka_3038"/>
<dbReference type="SUPFAM" id="SSF55781">
    <property type="entry name" value="GAF domain-like"/>
    <property type="match status" value="1"/>
</dbReference>
<dbReference type="InterPro" id="IPR036388">
    <property type="entry name" value="WH-like_DNA-bd_sf"/>
</dbReference>
<dbReference type="Pfam" id="PF01614">
    <property type="entry name" value="IclR_C"/>
    <property type="match status" value="1"/>
</dbReference>
<dbReference type="Gene3D" id="1.10.10.10">
    <property type="entry name" value="Winged helix-like DNA-binding domain superfamily/Winged helix DNA-binding domain"/>
    <property type="match status" value="1"/>
</dbReference>
<protein>
    <submittedName>
        <fullName evidence="6">Transcriptional regulator, IclR family</fullName>
    </submittedName>
</protein>
<dbReference type="Gene3D" id="3.30.450.40">
    <property type="match status" value="1"/>
</dbReference>
<gene>
    <name evidence="6" type="ordered locus">Caka_3038</name>
</gene>
<dbReference type="PANTHER" id="PTHR30136:SF35">
    <property type="entry name" value="HTH-TYPE TRANSCRIPTIONAL REGULATOR RV1719"/>
    <property type="match status" value="1"/>
</dbReference>
<evidence type="ECO:0000256" key="1">
    <source>
        <dbReference type="ARBA" id="ARBA00023015"/>
    </source>
</evidence>
<organism evidence="6 7">
    <name type="scientific">Coraliomargarita akajimensis (strain DSM 45221 / IAM 15411 / JCM 23193 / KCTC 12865 / 04OKA010-24)</name>
    <dbReference type="NCBI Taxonomy" id="583355"/>
    <lineage>
        <taxon>Bacteria</taxon>
        <taxon>Pseudomonadati</taxon>
        <taxon>Verrucomicrobiota</taxon>
        <taxon>Opitutia</taxon>
        <taxon>Puniceicoccales</taxon>
        <taxon>Coraliomargaritaceae</taxon>
        <taxon>Coraliomargarita</taxon>
    </lineage>
</organism>
<dbReference type="RefSeq" id="WP_013044767.1">
    <property type="nucleotide sequence ID" value="NC_014008.1"/>
</dbReference>
<sequence length="263" mass="29514">MPESKYHVPNLERALKILQLLSEHPQGLAQKDLIDALAVSKNSIYRITQTLIEHGYIARDEASRHYTLTRKMMMVGASAMGDDHLVEKSIETMRKLRDEANASIYIAVLEGTKGVILEQAIGGSPFKFSVDLGSRFHLHSGAPGKALLAFLPEDEAEDLMNQIEMIRFNERTITSKAAMRKEMQAIRERGYATDCAEEFEGCHCVGSVIRDHRNYPIAMLWATGTSFNLTEARFGEIGERIVDATNRISQKFGYNVPTTEFSD</sequence>
<evidence type="ECO:0000259" key="4">
    <source>
        <dbReference type="PROSITE" id="PS51077"/>
    </source>
</evidence>
<dbReference type="InterPro" id="IPR050707">
    <property type="entry name" value="HTH_MetabolicPath_Reg"/>
</dbReference>
<dbReference type="GO" id="GO:0045892">
    <property type="term" value="P:negative regulation of DNA-templated transcription"/>
    <property type="evidence" value="ECO:0007669"/>
    <property type="project" value="TreeGrafter"/>
</dbReference>